<evidence type="ECO:0000313" key="1">
    <source>
        <dbReference type="EMBL" id="GMA86414.1"/>
    </source>
</evidence>
<evidence type="ECO:0000313" key="2">
    <source>
        <dbReference type="Proteomes" id="UP001157017"/>
    </source>
</evidence>
<gene>
    <name evidence="1" type="ORF">GCM10025868_16640</name>
</gene>
<protein>
    <submittedName>
        <fullName evidence="1">Uncharacterized protein</fullName>
    </submittedName>
</protein>
<comment type="caution">
    <text evidence="1">The sequence shown here is derived from an EMBL/GenBank/DDBJ whole genome shotgun (WGS) entry which is preliminary data.</text>
</comment>
<name>A0ABQ6JF32_9ACTN</name>
<sequence>MLEGRGTRLVVDRVPEAWWTPAAGAAVRMHLGGADLAGTVAA</sequence>
<organism evidence="1 2">
    <name type="scientific">Angustibacter aerolatus</name>
    <dbReference type="NCBI Taxonomy" id="1162965"/>
    <lineage>
        <taxon>Bacteria</taxon>
        <taxon>Bacillati</taxon>
        <taxon>Actinomycetota</taxon>
        <taxon>Actinomycetes</taxon>
        <taxon>Kineosporiales</taxon>
        <taxon>Kineosporiaceae</taxon>
    </lineage>
</organism>
<proteinExistence type="predicted"/>
<dbReference type="EMBL" id="BSUZ01000001">
    <property type="protein sequence ID" value="GMA86414.1"/>
    <property type="molecule type" value="Genomic_DNA"/>
</dbReference>
<reference evidence="2" key="1">
    <citation type="journal article" date="2019" name="Int. J. Syst. Evol. Microbiol.">
        <title>The Global Catalogue of Microorganisms (GCM) 10K type strain sequencing project: providing services to taxonomists for standard genome sequencing and annotation.</title>
        <authorList>
            <consortium name="The Broad Institute Genomics Platform"/>
            <consortium name="The Broad Institute Genome Sequencing Center for Infectious Disease"/>
            <person name="Wu L."/>
            <person name="Ma J."/>
        </authorList>
    </citation>
    <scope>NUCLEOTIDE SEQUENCE [LARGE SCALE GENOMIC DNA]</scope>
    <source>
        <strain evidence="2">NBRC 108730</strain>
    </source>
</reference>
<dbReference type="Proteomes" id="UP001157017">
    <property type="component" value="Unassembled WGS sequence"/>
</dbReference>
<keyword evidence="2" id="KW-1185">Reference proteome</keyword>
<accession>A0ABQ6JF32</accession>